<feature type="domain" description="Helicase ATP-binding" evidence="6">
    <location>
        <begin position="142"/>
        <end position="342"/>
    </location>
</feature>
<keyword evidence="9" id="KW-1185">Reference proteome</keyword>
<comment type="caution">
    <text evidence="8">The sequence shown here is derived from an EMBL/GenBank/DDBJ whole genome shotgun (WGS) entry which is preliminary data.</text>
</comment>
<feature type="domain" description="Helicase C-terminal" evidence="7">
    <location>
        <begin position="399"/>
        <end position="576"/>
    </location>
</feature>
<evidence type="ECO:0000313" key="9">
    <source>
        <dbReference type="Proteomes" id="UP000693970"/>
    </source>
</evidence>
<dbReference type="SMART" id="SM00490">
    <property type="entry name" value="HELICc"/>
    <property type="match status" value="1"/>
</dbReference>
<dbReference type="GO" id="GO:0016787">
    <property type="term" value="F:hydrolase activity"/>
    <property type="evidence" value="ECO:0007669"/>
    <property type="project" value="UniProtKB-KW"/>
</dbReference>
<dbReference type="OrthoDB" id="10256233at2759"/>
<proteinExistence type="predicted"/>
<keyword evidence="3 8" id="KW-0347">Helicase</keyword>
<evidence type="ECO:0000259" key="7">
    <source>
        <dbReference type="PROSITE" id="PS51194"/>
    </source>
</evidence>
<dbReference type="GO" id="GO:0003676">
    <property type="term" value="F:nucleic acid binding"/>
    <property type="evidence" value="ECO:0007669"/>
    <property type="project" value="InterPro"/>
</dbReference>
<dbReference type="CDD" id="cd00268">
    <property type="entry name" value="DEADc"/>
    <property type="match status" value="1"/>
</dbReference>
<evidence type="ECO:0000259" key="6">
    <source>
        <dbReference type="PROSITE" id="PS51192"/>
    </source>
</evidence>
<evidence type="ECO:0000256" key="2">
    <source>
        <dbReference type="ARBA" id="ARBA00022801"/>
    </source>
</evidence>
<evidence type="ECO:0000256" key="1">
    <source>
        <dbReference type="ARBA" id="ARBA00022741"/>
    </source>
</evidence>
<reference evidence="8" key="2">
    <citation type="submission" date="2021-04" db="EMBL/GenBank/DDBJ databases">
        <authorList>
            <person name="Podell S."/>
        </authorList>
    </citation>
    <scope>NUCLEOTIDE SEQUENCE</scope>
    <source>
        <strain evidence="8">Hildebrandi</strain>
    </source>
</reference>
<evidence type="ECO:0000313" key="8">
    <source>
        <dbReference type="EMBL" id="KAG7352035.1"/>
    </source>
</evidence>
<dbReference type="InterPro" id="IPR014001">
    <property type="entry name" value="Helicase_ATP-bd"/>
</dbReference>
<feature type="region of interest" description="Disordered" evidence="5">
    <location>
        <begin position="456"/>
        <end position="485"/>
    </location>
</feature>
<feature type="compositionally biased region" description="Basic residues" evidence="5">
    <location>
        <begin position="599"/>
        <end position="608"/>
    </location>
</feature>
<dbReference type="Pfam" id="PF00271">
    <property type="entry name" value="Helicase_C"/>
    <property type="match status" value="2"/>
</dbReference>
<dbReference type="PANTHER" id="PTHR47960">
    <property type="entry name" value="DEAD-BOX ATP-DEPENDENT RNA HELICASE 50"/>
    <property type="match status" value="1"/>
</dbReference>
<dbReference type="Pfam" id="PF00270">
    <property type="entry name" value="DEAD"/>
    <property type="match status" value="1"/>
</dbReference>
<dbReference type="InterPro" id="IPR011545">
    <property type="entry name" value="DEAD/DEAH_box_helicase_dom"/>
</dbReference>
<dbReference type="PROSITE" id="PS51194">
    <property type="entry name" value="HELICASE_CTER"/>
    <property type="match status" value="1"/>
</dbReference>
<dbReference type="AlphaFoldDB" id="A0A9K3KZR3"/>
<dbReference type="PROSITE" id="PS51192">
    <property type="entry name" value="HELICASE_ATP_BIND_1"/>
    <property type="match status" value="1"/>
</dbReference>
<feature type="region of interest" description="Disordered" evidence="5">
    <location>
        <begin position="61"/>
        <end position="104"/>
    </location>
</feature>
<dbReference type="InterPro" id="IPR044742">
    <property type="entry name" value="DEAD/DEAH_RhlB"/>
</dbReference>
<dbReference type="PROSITE" id="PS00923">
    <property type="entry name" value="ASP_GLU_RACEMASE_1"/>
    <property type="match status" value="1"/>
</dbReference>
<accession>A0A9K3KZR3</accession>
<dbReference type="GO" id="GO:0004386">
    <property type="term" value="F:helicase activity"/>
    <property type="evidence" value="ECO:0007669"/>
    <property type="project" value="UniProtKB-KW"/>
</dbReference>
<keyword evidence="4" id="KW-0067">ATP-binding</keyword>
<organism evidence="8 9">
    <name type="scientific">Nitzschia inconspicua</name>
    <dbReference type="NCBI Taxonomy" id="303405"/>
    <lineage>
        <taxon>Eukaryota</taxon>
        <taxon>Sar</taxon>
        <taxon>Stramenopiles</taxon>
        <taxon>Ochrophyta</taxon>
        <taxon>Bacillariophyta</taxon>
        <taxon>Bacillariophyceae</taxon>
        <taxon>Bacillariophycidae</taxon>
        <taxon>Bacillariales</taxon>
        <taxon>Bacillariaceae</taxon>
        <taxon>Nitzschia</taxon>
    </lineage>
</organism>
<dbReference type="GO" id="GO:0005524">
    <property type="term" value="F:ATP binding"/>
    <property type="evidence" value="ECO:0007669"/>
    <property type="project" value="UniProtKB-KW"/>
</dbReference>
<dbReference type="InterPro" id="IPR018187">
    <property type="entry name" value="Asp/Glu_racemase_AS_1"/>
</dbReference>
<keyword evidence="2" id="KW-0378">Hydrolase</keyword>
<name>A0A9K3KZR3_9STRA</name>
<feature type="compositionally biased region" description="Polar residues" evidence="5">
    <location>
        <begin position="95"/>
        <end position="104"/>
    </location>
</feature>
<feature type="compositionally biased region" description="Acidic residues" evidence="5">
    <location>
        <begin position="473"/>
        <end position="482"/>
    </location>
</feature>
<evidence type="ECO:0000256" key="3">
    <source>
        <dbReference type="ARBA" id="ARBA00022806"/>
    </source>
</evidence>
<dbReference type="SMART" id="SM00487">
    <property type="entry name" value="DEXDc"/>
    <property type="match status" value="1"/>
</dbReference>
<evidence type="ECO:0000256" key="4">
    <source>
        <dbReference type="ARBA" id="ARBA00022840"/>
    </source>
</evidence>
<dbReference type="CDD" id="cd18787">
    <property type="entry name" value="SF2_C_DEAD"/>
    <property type="match status" value="1"/>
</dbReference>
<dbReference type="EMBL" id="JAGRRH010000017">
    <property type="protein sequence ID" value="KAG7352035.1"/>
    <property type="molecule type" value="Genomic_DNA"/>
</dbReference>
<sequence>MFLSRTMICRQGVMAFTRQSVASRMGRSATNVFHDRMMEKAILRQQQQSRLLRLPPQTTVALYSTTSPNPSDRSAISKSRAPFRMPKNSPDDSSTKQNQGTSQEYKSLSWNRLGLLTELCECLTNELKLPEPTPVQSLVIPQLLTQEKESMAFLAATGSGKTLAYVLPLMQQLKQQEVFEGYERRPKRPRILILAPTRELAVQITTVLKSMSHSVKLSTQALVGGQDKGVQRKALEGRPVDVVVATPGRLIYHWKNNNIFLGNIRTVVLDEMDTMLEQGFARELREILYPLLFSASPKEIDADTNTSPEVKDTAPQIVMTSATMTQSIQKLLGDNPKTSKLSISAKRLHTTGDGEQTTTDPRLYSKLRLPKMKIVSAPGLHKAVPRLEQVFIDVGNTDKMSLLLDVIASEKNKATIIFCNTASSVRAVQYALSEARIESIGYHGELNSSTRMENLQQFRKGARRAPSGTSDNLDNDMDDYSVGEDGPRRDASILVCTDIGARGLDIPEVDSVIMFDFPLNAMDYLHRSGRTARGAGKGKVTALVAKRDKVLASAIEQAVMRGETLDGLSSRKTDYQPGARLGTKPKPKPKPTTKMFTPQKRRAGARRS</sequence>
<reference evidence="8" key="1">
    <citation type="journal article" date="2021" name="Sci. Rep.">
        <title>Diploid genomic architecture of Nitzschia inconspicua, an elite biomass production diatom.</title>
        <authorList>
            <person name="Oliver A."/>
            <person name="Podell S."/>
            <person name="Pinowska A."/>
            <person name="Traller J.C."/>
            <person name="Smith S.R."/>
            <person name="McClure R."/>
            <person name="Beliaev A."/>
            <person name="Bohutskyi P."/>
            <person name="Hill E.A."/>
            <person name="Rabines A."/>
            <person name="Zheng H."/>
            <person name="Allen L.Z."/>
            <person name="Kuo A."/>
            <person name="Grigoriev I.V."/>
            <person name="Allen A.E."/>
            <person name="Hazlebeck D."/>
            <person name="Allen E.E."/>
        </authorList>
    </citation>
    <scope>NUCLEOTIDE SEQUENCE</scope>
    <source>
        <strain evidence="8">Hildebrandi</strain>
    </source>
</reference>
<feature type="region of interest" description="Disordered" evidence="5">
    <location>
        <begin position="567"/>
        <end position="608"/>
    </location>
</feature>
<evidence type="ECO:0000256" key="5">
    <source>
        <dbReference type="SAM" id="MobiDB-lite"/>
    </source>
</evidence>
<feature type="compositionally biased region" description="Polar residues" evidence="5">
    <location>
        <begin position="61"/>
        <end position="77"/>
    </location>
</feature>
<protein>
    <submittedName>
        <fullName evidence="8">ATP-dependent DEAD-box RNA helicase DeaD</fullName>
    </submittedName>
</protein>
<keyword evidence="1" id="KW-0547">Nucleotide-binding</keyword>
<dbReference type="Proteomes" id="UP000693970">
    <property type="component" value="Unassembled WGS sequence"/>
</dbReference>
<dbReference type="InterPro" id="IPR001650">
    <property type="entry name" value="Helicase_C-like"/>
</dbReference>
<gene>
    <name evidence="8" type="ORF">IV203_008083</name>
</gene>